<reference evidence="4" key="1">
    <citation type="journal article" date="2023" name="bioRxiv">
        <title>Complete genome of the Medicago anthracnose fungus, Colletotrichum destructivum, reveals a mini-chromosome-like region within a core chromosome.</title>
        <authorList>
            <person name="Lapalu N."/>
            <person name="Simon A."/>
            <person name="Lu A."/>
            <person name="Plaumann P.-L."/>
            <person name="Amselem J."/>
            <person name="Pigne S."/>
            <person name="Auger A."/>
            <person name="Koch C."/>
            <person name="Dallery J.-F."/>
            <person name="O'Connell R.J."/>
        </authorList>
    </citation>
    <scope>NUCLEOTIDE SEQUENCE [LARGE SCALE GENOMIC DNA]</scope>
    <source>
        <strain evidence="4">CBS 520.97</strain>
    </source>
</reference>
<protein>
    <submittedName>
        <fullName evidence="3">Zn(2)Cys(6) fungal-type DNA-binding domain, fungal transcription factor</fullName>
    </submittedName>
</protein>
<name>A0AAX4IVD0_9PEZI</name>
<gene>
    <name evidence="3" type="ORF">CDEST_12067</name>
</gene>
<dbReference type="AlphaFoldDB" id="A0AAX4IVD0"/>
<dbReference type="Pfam" id="PF11951">
    <property type="entry name" value="Fungal_trans_2"/>
    <property type="match status" value="1"/>
</dbReference>
<feature type="region of interest" description="Disordered" evidence="2">
    <location>
        <begin position="174"/>
        <end position="200"/>
    </location>
</feature>
<dbReference type="InterPro" id="IPR021858">
    <property type="entry name" value="Fun_TF"/>
</dbReference>
<dbReference type="RefSeq" id="XP_062784274.1">
    <property type="nucleotide sequence ID" value="XM_062928223.1"/>
</dbReference>
<dbReference type="CDD" id="cd00067">
    <property type="entry name" value="GAL4"/>
    <property type="match status" value="1"/>
</dbReference>
<feature type="region of interest" description="Disordered" evidence="2">
    <location>
        <begin position="77"/>
        <end position="101"/>
    </location>
</feature>
<dbReference type="Proteomes" id="UP001322277">
    <property type="component" value="Chromosome 8"/>
</dbReference>
<keyword evidence="1" id="KW-0539">Nucleus</keyword>
<evidence type="ECO:0000313" key="3">
    <source>
        <dbReference type="EMBL" id="WQF87053.1"/>
    </source>
</evidence>
<keyword evidence="4" id="KW-1185">Reference proteome</keyword>
<dbReference type="KEGG" id="cdet:87948567"/>
<dbReference type="PANTHER" id="PTHR47784">
    <property type="entry name" value="STEROL UPTAKE CONTROL PROTEIN 2"/>
    <property type="match status" value="1"/>
</dbReference>
<dbReference type="EMBL" id="CP137312">
    <property type="protein sequence ID" value="WQF87053.1"/>
    <property type="molecule type" value="Genomic_DNA"/>
</dbReference>
<evidence type="ECO:0000256" key="2">
    <source>
        <dbReference type="SAM" id="MobiDB-lite"/>
    </source>
</evidence>
<dbReference type="GO" id="GO:0001228">
    <property type="term" value="F:DNA-binding transcription activator activity, RNA polymerase II-specific"/>
    <property type="evidence" value="ECO:0007669"/>
    <property type="project" value="TreeGrafter"/>
</dbReference>
<dbReference type="GO" id="GO:0008270">
    <property type="term" value="F:zinc ion binding"/>
    <property type="evidence" value="ECO:0007669"/>
    <property type="project" value="InterPro"/>
</dbReference>
<accession>A0AAX4IVD0</accession>
<dbReference type="InterPro" id="IPR053157">
    <property type="entry name" value="Sterol_Uptake_Regulator"/>
</dbReference>
<evidence type="ECO:0000313" key="4">
    <source>
        <dbReference type="Proteomes" id="UP001322277"/>
    </source>
</evidence>
<keyword evidence="3" id="KW-0238">DNA-binding</keyword>
<feature type="compositionally biased region" description="Polar residues" evidence="2">
    <location>
        <begin position="183"/>
        <end position="200"/>
    </location>
</feature>
<dbReference type="InterPro" id="IPR036864">
    <property type="entry name" value="Zn2-C6_fun-type_DNA-bd_sf"/>
</dbReference>
<proteinExistence type="predicted"/>
<feature type="compositionally biased region" description="Basic residues" evidence="2">
    <location>
        <begin position="88"/>
        <end position="101"/>
    </location>
</feature>
<sequence>MRGYAWFDSAHPLLSRSAFVPFFMRPYPRVRTPCSLPHPLSRSNPIRSKQTQLDALVKLSTEICVNGDFQTETLDEQLPPHPAAHPMATRRSHTKSRTGCRDCKRRKVKVSNRVPPAVLRLRAPNTRVGASGVRVRWSDGTRLYPYFSSPGPCDEAYPSCFNCTRHGIPCSLSSSSGDVSSSATPQRSSHTPSASGQSPEAPNHFLDVVFHRSRAVPQAPTIELWGHGLELMHHYSLHTANTMSSRPEMQHIWRVDIPEIGYECPFVMHGILAIAALHKAYLLPPERDRYLDLATSHQTAGLEGFRAVLHTLDDSNWEPVFCFASITLLHVSFHPVRKSTDHDAELLPDITALFVFVRGIRAILEPYHGGLKRTRLGPMAHGIWDIDPGDPQYQNPSLRHSPLPRDTFDALRRLSAFFEGTLPDGMRSGYATAVRELEKSVRLMAHAGTNLEVGMAVFWPYVISDAVMADIHSMNPYAMVLLSHFAILLRAMEPTYWYLRGWSARLMAAVDQQLAGCPALLEAVRWPKEQISELYGPY</sequence>
<organism evidence="3 4">
    <name type="scientific">Colletotrichum destructivum</name>
    <dbReference type="NCBI Taxonomy" id="34406"/>
    <lineage>
        <taxon>Eukaryota</taxon>
        <taxon>Fungi</taxon>
        <taxon>Dikarya</taxon>
        <taxon>Ascomycota</taxon>
        <taxon>Pezizomycotina</taxon>
        <taxon>Sordariomycetes</taxon>
        <taxon>Hypocreomycetidae</taxon>
        <taxon>Glomerellales</taxon>
        <taxon>Glomerellaceae</taxon>
        <taxon>Colletotrichum</taxon>
        <taxon>Colletotrichum destructivum species complex</taxon>
    </lineage>
</organism>
<dbReference type="PANTHER" id="PTHR47784:SF5">
    <property type="entry name" value="STEROL UPTAKE CONTROL PROTEIN 2"/>
    <property type="match status" value="1"/>
</dbReference>
<dbReference type="InterPro" id="IPR001138">
    <property type="entry name" value="Zn2Cys6_DnaBD"/>
</dbReference>
<evidence type="ECO:0000256" key="1">
    <source>
        <dbReference type="ARBA" id="ARBA00023242"/>
    </source>
</evidence>
<dbReference type="GO" id="GO:0003677">
    <property type="term" value="F:DNA binding"/>
    <property type="evidence" value="ECO:0007669"/>
    <property type="project" value="UniProtKB-KW"/>
</dbReference>
<dbReference type="GeneID" id="87948567"/>
<dbReference type="Gene3D" id="4.10.240.10">
    <property type="entry name" value="Zn(2)-C6 fungal-type DNA-binding domain"/>
    <property type="match status" value="1"/>
</dbReference>